<evidence type="ECO:0000313" key="1">
    <source>
        <dbReference type="EMBL" id="RZT87406.1"/>
    </source>
</evidence>
<evidence type="ECO:0000313" key="2">
    <source>
        <dbReference type="Proteomes" id="UP000291591"/>
    </source>
</evidence>
<dbReference type="Proteomes" id="UP000291591">
    <property type="component" value="Unassembled WGS sequence"/>
</dbReference>
<keyword evidence="2" id="KW-1185">Reference proteome</keyword>
<accession>A0A4Q7UZI7</accession>
<protein>
    <submittedName>
        <fullName evidence="1">Uncharacterized protein</fullName>
    </submittedName>
</protein>
<gene>
    <name evidence="1" type="ORF">EV383_4329</name>
</gene>
<sequence length="88" mass="9477">MKAGLIAGLFVWAALAEHGVVGGIAGLLVGLAAWWLEANMWPDIEGCWNPFCRKGKLSYSPFVPKAYRRCGRCGGSGRRRRVLAGGKS</sequence>
<dbReference type="EMBL" id="SHKL01000001">
    <property type="protein sequence ID" value="RZT87406.1"/>
    <property type="molecule type" value="Genomic_DNA"/>
</dbReference>
<dbReference type="AlphaFoldDB" id="A0A4Q7UZI7"/>
<proteinExistence type="predicted"/>
<comment type="caution">
    <text evidence="1">The sequence shown here is derived from an EMBL/GenBank/DDBJ whole genome shotgun (WGS) entry which is preliminary data.</text>
</comment>
<organism evidence="1 2">
    <name type="scientific">Pseudonocardia sediminis</name>
    <dbReference type="NCBI Taxonomy" id="1397368"/>
    <lineage>
        <taxon>Bacteria</taxon>
        <taxon>Bacillati</taxon>
        <taxon>Actinomycetota</taxon>
        <taxon>Actinomycetes</taxon>
        <taxon>Pseudonocardiales</taxon>
        <taxon>Pseudonocardiaceae</taxon>
        <taxon>Pseudonocardia</taxon>
    </lineage>
</organism>
<name>A0A4Q7UZI7_PSEST</name>
<reference evidence="1 2" key="1">
    <citation type="submission" date="2019-02" db="EMBL/GenBank/DDBJ databases">
        <title>Sequencing the genomes of 1000 actinobacteria strains.</title>
        <authorList>
            <person name="Klenk H.-P."/>
        </authorList>
    </citation>
    <scope>NUCLEOTIDE SEQUENCE [LARGE SCALE GENOMIC DNA]</scope>
    <source>
        <strain evidence="1 2">DSM 45779</strain>
    </source>
</reference>